<reference evidence="6" key="2">
    <citation type="submission" date="2025-09" db="UniProtKB">
        <authorList>
            <consortium name="Ensembl"/>
        </authorList>
    </citation>
    <scope>IDENTIFICATION</scope>
</reference>
<dbReference type="AlphaFoldDB" id="A0A3Q3LHI1"/>
<accession>A0A3Q3LHI1</accession>
<organism evidence="6 7">
    <name type="scientific">Mastacembelus armatus</name>
    <name type="common">zig-zag eel</name>
    <dbReference type="NCBI Taxonomy" id="205130"/>
    <lineage>
        <taxon>Eukaryota</taxon>
        <taxon>Metazoa</taxon>
        <taxon>Chordata</taxon>
        <taxon>Craniata</taxon>
        <taxon>Vertebrata</taxon>
        <taxon>Euteleostomi</taxon>
        <taxon>Actinopterygii</taxon>
        <taxon>Neopterygii</taxon>
        <taxon>Teleostei</taxon>
        <taxon>Neoteleostei</taxon>
        <taxon>Acanthomorphata</taxon>
        <taxon>Anabantaria</taxon>
        <taxon>Synbranchiformes</taxon>
        <taxon>Mastacembelidae</taxon>
        <taxon>Mastacembelus</taxon>
    </lineage>
</organism>
<keyword evidence="4" id="KW-0443">Lipid metabolism</keyword>
<name>A0A3Q3LHI1_9TELE</name>
<keyword evidence="2" id="KW-0808">Transferase</keyword>
<dbReference type="InParanoid" id="A0A3Q3LHI1"/>
<dbReference type="GO" id="GO:0008970">
    <property type="term" value="F:phospholipase A1 activity"/>
    <property type="evidence" value="ECO:0007669"/>
    <property type="project" value="TreeGrafter"/>
</dbReference>
<feature type="domain" description="LRAT" evidence="5">
    <location>
        <begin position="17"/>
        <end position="132"/>
    </location>
</feature>
<dbReference type="InterPro" id="IPR051496">
    <property type="entry name" value="H-rev107_PLA/AT"/>
</dbReference>
<sequence length="143" mass="16246">MKQVDEIVSSGKFGDLIEFSYPIGYSHWGVYDGDGNVVHFAVTGENNIHSGQLLSSVRNSLQQIVPLRDVNIPKGAHVFISNNRHAFTPSASQEMKLRCNALIGHEFPYHLFNFNCEHFATFVRYGKAVLIPIMSHFNWTKMY</sequence>
<reference evidence="6" key="1">
    <citation type="submission" date="2025-08" db="UniProtKB">
        <authorList>
            <consortium name="Ensembl"/>
        </authorList>
    </citation>
    <scope>IDENTIFICATION</scope>
</reference>
<evidence type="ECO:0000256" key="4">
    <source>
        <dbReference type="ARBA" id="ARBA00023098"/>
    </source>
</evidence>
<dbReference type="Pfam" id="PF04970">
    <property type="entry name" value="LRAT"/>
    <property type="match status" value="1"/>
</dbReference>
<dbReference type="GeneTree" id="ENSGT00940000162660"/>
<dbReference type="GO" id="GO:0016410">
    <property type="term" value="F:N-acyltransferase activity"/>
    <property type="evidence" value="ECO:0007669"/>
    <property type="project" value="TreeGrafter"/>
</dbReference>
<proteinExistence type="inferred from homology"/>
<protein>
    <recommendedName>
        <fullName evidence="5">LRAT domain-containing protein</fullName>
    </recommendedName>
</protein>
<evidence type="ECO:0000313" key="7">
    <source>
        <dbReference type="Proteomes" id="UP000261640"/>
    </source>
</evidence>
<keyword evidence="3" id="KW-0378">Hydrolase</keyword>
<dbReference type="GO" id="GO:0005737">
    <property type="term" value="C:cytoplasm"/>
    <property type="evidence" value="ECO:0007669"/>
    <property type="project" value="TreeGrafter"/>
</dbReference>
<dbReference type="Proteomes" id="UP000261640">
    <property type="component" value="Unplaced"/>
</dbReference>
<dbReference type="GO" id="GO:0070292">
    <property type="term" value="P:N-acylphosphatidylethanolamine metabolic process"/>
    <property type="evidence" value="ECO:0007669"/>
    <property type="project" value="TreeGrafter"/>
</dbReference>
<evidence type="ECO:0000256" key="3">
    <source>
        <dbReference type="ARBA" id="ARBA00022801"/>
    </source>
</evidence>
<dbReference type="GO" id="GO:0004623">
    <property type="term" value="F:phospholipase A2 activity"/>
    <property type="evidence" value="ECO:0007669"/>
    <property type="project" value="TreeGrafter"/>
</dbReference>
<dbReference type="InterPro" id="IPR007053">
    <property type="entry name" value="LRAT_dom"/>
</dbReference>
<keyword evidence="7" id="KW-1185">Reference proteome</keyword>
<dbReference type="PROSITE" id="PS51934">
    <property type="entry name" value="LRAT"/>
    <property type="match status" value="1"/>
</dbReference>
<evidence type="ECO:0000313" key="6">
    <source>
        <dbReference type="Ensembl" id="ENSMAMP00000012687.2"/>
    </source>
</evidence>
<dbReference type="Ensembl" id="ENSMAMT00000013028.2">
    <property type="protein sequence ID" value="ENSMAMP00000012687.2"/>
    <property type="gene ID" value="ENSMAMG00000008598.2"/>
</dbReference>
<dbReference type="PANTHER" id="PTHR13943">
    <property type="entry name" value="HRAS-LIKE SUPPRESSOR - RELATED"/>
    <property type="match status" value="1"/>
</dbReference>
<evidence type="ECO:0000256" key="1">
    <source>
        <dbReference type="ARBA" id="ARBA00007824"/>
    </source>
</evidence>
<dbReference type="Gene3D" id="3.90.1720.10">
    <property type="entry name" value="endopeptidase domain like (from Nostoc punctiforme)"/>
    <property type="match status" value="1"/>
</dbReference>
<comment type="similarity">
    <text evidence="1">Belongs to the H-rev107 family.</text>
</comment>
<evidence type="ECO:0000256" key="2">
    <source>
        <dbReference type="ARBA" id="ARBA00022679"/>
    </source>
</evidence>
<dbReference type="PANTHER" id="PTHR13943:SF37">
    <property type="entry name" value="PHOSPHOLIPASE A AND ACYLTRANSFERASE 1"/>
    <property type="match status" value="1"/>
</dbReference>
<evidence type="ECO:0000259" key="5">
    <source>
        <dbReference type="PROSITE" id="PS51934"/>
    </source>
</evidence>